<evidence type="ECO:0000313" key="3">
    <source>
        <dbReference type="Proteomes" id="UP000052008"/>
    </source>
</evidence>
<dbReference type="Proteomes" id="UP000052008">
    <property type="component" value="Unassembled WGS sequence"/>
</dbReference>
<dbReference type="PANTHER" id="PTHR23419">
    <property type="entry name" value="DIVALENT CATION TOLERANCE CUTA-RELATED"/>
    <property type="match status" value="1"/>
</dbReference>
<evidence type="ECO:0008006" key="4">
    <source>
        <dbReference type="Google" id="ProtNLM"/>
    </source>
</evidence>
<dbReference type="EMBL" id="LIZS01000096">
    <property type="protein sequence ID" value="KPJ51801.1"/>
    <property type="molecule type" value="Genomic_DNA"/>
</dbReference>
<dbReference type="InterPro" id="IPR011322">
    <property type="entry name" value="N-reg_PII-like_a/b"/>
</dbReference>
<comment type="similarity">
    <text evidence="1">Belongs to the CutA family.</text>
</comment>
<dbReference type="GO" id="GO:0005507">
    <property type="term" value="F:copper ion binding"/>
    <property type="evidence" value="ECO:0007669"/>
    <property type="project" value="TreeGrafter"/>
</dbReference>
<dbReference type="STRING" id="1703770.AMJ39_09245"/>
<proteinExistence type="inferred from homology"/>
<sequence length="106" mass="11928">MAHIAVYTTVANREEADALAEALVGERLVACANAFPILSVYRWEGEVEKADEWALVLKAREDDYDLIERRIKELHSYDVPAIVAYRIAAGSSDYLGWIDESCRRPG</sequence>
<evidence type="ECO:0000313" key="2">
    <source>
        <dbReference type="EMBL" id="KPJ51801.1"/>
    </source>
</evidence>
<dbReference type="PANTHER" id="PTHR23419:SF8">
    <property type="entry name" value="FI09726P"/>
    <property type="match status" value="1"/>
</dbReference>
<evidence type="ECO:0000256" key="1">
    <source>
        <dbReference type="ARBA" id="ARBA00010169"/>
    </source>
</evidence>
<dbReference type="Pfam" id="PF03091">
    <property type="entry name" value="CutA1"/>
    <property type="match status" value="1"/>
</dbReference>
<dbReference type="Gene3D" id="3.30.70.120">
    <property type="match status" value="1"/>
</dbReference>
<dbReference type="InterPro" id="IPR015867">
    <property type="entry name" value="N-reg_PII/ATP_PRibTrfase_C"/>
</dbReference>
<protein>
    <recommendedName>
        <fullName evidence="4">Divalent-cation tolerance protein CutA</fullName>
    </recommendedName>
</protein>
<dbReference type="GO" id="GO:0010038">
    <property type="term" value="P:response to metal ion"/>
    <property type="evidence" value="ECO:0007669"/>
    <property type="project" value="InterPro"/>
</dbReference>
<organism evidence="2 3">
    <name type="scientific">candidate division TA06 bacterium DG_24</name>
    <dbReference type="NCBI Taxonomy" id="1703770"/>
    <lineage>
        <taxon>Bacteria</taxon>
        <taxon>Bacteria division TA06</taxon>
    </lineage>
</organism>
<dbReference type="SUPFAM" id="SSF54913">
    <property type="entry name" value="GlnB-like"/>
    <property type="match status" value="1"/>
</dbReference>
<comment type="caution">
    <text evidence="2">The sequence shown here is derived from an EMBL/GenBank/DDBJ whole genome shotgun (WGS) entry which is preliminary data.</text>
</comment>
<dbReference type="InterPro" id="IPR004323">
    <property type="entry name" value="Ion_tolerance_CutA"/>
</dbReference>
<gene>
    <name evidence="2" type="ORF">AMJ39_09245</name>
</gene>
<accession>A0A0S7WPH2</accession>
<name>A0A0S7WPH2_UNCT6</name>
<reference evidence="2 3" key="1">
    <citation type="journal article" date="2015" name="Microbiome">
        <title>Genomic resolution of linkages in carbon, nitrogen, and sulfur cycling among widespread estuary sediment bacteria.</title>
        <authorList>
            <person name="Baker B.J."/>
            <person name="Lazar C.S."/>
            <person name="Teske A.P."/>
            <person name="Dick G.J."/>
        </authorList>
    </citation>
    <scope>NUCLEOTIDE SEQUENCE [LARGE SCALE GENOMIC DNA]</scope>
    <source>
        <strain evidence="2">DG_24</strain>
    </source>
</reference>
<dbReference type="AlphaFoldDB" id="A0A0S7WPH2"/>